<reference evidence="2" key="1">
    <citation type="journal article" date="2020" name="Stud. Mycol.">
        <title>101 Dothideomycetes genomes: a test case for predicting lifestyles and emergence of pathogens.</title>
        <authorList>
            <person name="Haridas S."/>
            <person name="Albert R."/>
            <person name="Binder M."/>
            <person name="Bloem J."/>
            <person name="Labutti K."/>
            <person name="Salamov A."/>
            <person name="Andreopoulos B."/>
            <person name="Baker S."/>
            <person name="Barry K."/>
            <person name="Bills G."/>
            <person name="Bluhm B."/>
            <person name="Cannon C."/>
            <person name="Castanera R."/>
            <person name="Culley D."/>
            <person name="Daum C."/>
            <person name="Ezra D."/>
            <person name="Gonzalez J."/>
            <person name="Henrissat B."/>
            <person name="Kuo A."/>
            <person name="Liang C."/>
            <person name="Lipzen A."/>
            <person name="Lutzoni F."/>
            <person name="Magnuson J."/>
            <person name="Mondo S."/>
            <person name="Nolan M."/>
            <person name="Ohm R."/>
            <person name="Pangilinan J."/>
            <person name="Park H.-J."/>
            <person name="Ramirez L."/>
            <person name="Alfaro M."/>
            <person name="Sun H."/>
            <person name="Tritt A."/>
            <person name="Yoshinaga Y."/>
            <person name="Zwiers L.-H."/>
            <person name="Turgeon B."/>
            <person name="Goodwin S."/>
            <person name="Spatafora J."/>
            <person name="Crous P."/>
            <person name="Grigoriev I."/>
        </authorList>
    </citation>
    <scope>NUCLEOTIDE SEQUENCE</scope>
    <source>
        <strain evidence="2">ATCC 74209</strain>
    </source>
</reference>
<dbReference type="Pfam" id="PF00891">
    <property type="entry name" value="Methyltransf_2"/>
    <property type="match status" value="1"/>
</dbReference>
<dbReference type="Gene3D" id="3.40.50.150">
    <property type="entry name" value="Vaccinia Virus protein VP39"/>
    <property type="match status" value="1"/>
</dbReference>
<evidence type="ECO:0000313" key="2">
    <source>
        <dbReference type="EMBL" id="KAF2197164.1"/>
    </source>
</evidence>
<organism evidence="2 3">
    <name type="scientific">Delitschia confertaspora ATCC 74209</name>
    <dbReference type="NCBI Taxonomy" id="1513339"/>
    <lineage>
        <taxon>Eukaryota</taxon>
        <taxon>Fungi</taxon>
        <taxon>Dikarya</taxon>
        <taxon>Ascomycota</taxon>
        <taxon>Pezizomycotina</taxon>
        <taxon>Dothideomycetes</taxon>
        <taxon>Pleosporomycetidae</taxon>
        <taxon>Pleosporales</taxon>
        <taxon>Delitschiaceae</taxon>
        <taxon>Delitschia</taxon>
    </lineage>
</organism>
<dbReference type="InterPro" id="IPR001077">
    <property type="entry name" value="COMT_C"/>
</dbReference>
<sequence length="135" mass="15600">MGDTRRWGACRCWWRERSHRALPRNMRYPRHIAINACRRRTTAGTCLRSRVSFQTHDFFQPQPLVSNAYLIYQIAHSWNDDDAIRLFSAFITALECSPPGTLLLINDTILPELGGENWLRRAQTTATRCRHVGGS</sequence>
<accession>A0A9P4JHA2</accession>
<comment type="caution">
    <text evidence="2">The sequence shown here is derived from an EMBL/GenBank/DDBJ whole genome shotgun (WGS) entry which is preliminary data.</text>
</comment>
<evidence type="ECO:0000259" key="1">
    <source>
        <dbReference type="Pfam" id="PF00891"/>
    </source>
</evidence>
<gene>
    <name evidence="2" type="ORF">GQ43DRAFT_496887</name>
</gene>
<dbReference type="PANTHER" id="PTHR43712">
    <property type="entry name" value="PUTATIVE (AFU_ORTHOLOGUE AFUA_4G14580)-RELATED"/>
    <property type="match status" value="1"/>
</dbReference>
<dbReference type="PANTHER" id="PTHR43712:SF12">
    <property type="entry name" value="STERIGMATOCYSTIN 8-O-METHYLTRANSFERASE"/>
    <property type="match status" value="1"/>
</dbReference>
<dbReference type="SUPFAM" id="SSF53335">
    <property type="entry name" value="S-adenosyl-L-methionine-dependent methyltransferases"/>
    <property type="match status" value="1"/>
</dbReference>
<proteinExistence type="predicted"/>
<dbReference type="AlphaFoldDB" id="A0A9P4JHA2"/>
<keyword evidence="3" id="KW-1185">Reference proteome</keyword>
<dbReference type="GO" id="GO:0008171">
    <property type="term" value="F:O-methyltransferase activity"/>
    <property type="evidence" value="ECO:0007669"/>
    <property type="project" value="InterPro"/>
</dbReference>
<dbReference type="OrthoDB" id="2410195at2759"/>
<dbReference type="Proteomes" id="UP000799536">
    <property type="component" value="Unassembled WGS sequence"/>
</dbReference>
<dbReference type="EMBL" id="ML994270">
    <property type="protein sequence ID" value="KAF2197164.1"/>
    <property type="molecule type" value="Genomic_DNA"/>
</dbReference>
<feature type="domain" description="O-methyltransferase C-terminal" evidence="1">
    <location>
        <begin position="46"/>
        <end position="111"/>
    </location>
</feature>
<name>A0A9P4JHA2_9PLEO</name>
<protein>
    <recommendedName>
        <fullName evidence="1">O-methyltransferase C-terminal domain-containing protein</fullName>
    </recommendedName>
</protein>
<dbReference type="InterPro" id="IPR029063">
    <property type="entry name" value="SAM-dependent_MTases_sf"/>
</dbReference>
<evidence type="ECO:0000313" key="3">
    <source>
        <dbReference type="Proteomes" id="UP000799536"/>
    </source>
</evidence>